<comment type="function">
    <text evidence="1">Core subunit of the mitochondrial membrane respiratory chain NADH dehydrogenase (Complex I) that is believed to belong to the minimal assembly required for catalysis. Complex I functions in the transfer of electrons from NADH to the respiratory chain. The immediate electron acceptor for the enzyme is believed to be ubiquinone.</text>
</comment>
<evidence type="ECO:0000256" key="7">
    <source>
        <dbReference type="ARBA" id="ARBA00022792"/>
    </source>
</evidence>
<dbReference type="PROSITE" id="PS00667">
    <property type="entry name" value="COMPLEX1_ND1_1"/>
    <property type="match status" value="1"/>
</dbReference>
<proteinExistence type="inferred from homology"/>
<feature type="transmembrane region" description="Helical" evidence="14">
    <location>
        <begin position="79"/>
        <end position="100"/>
    </location>
</feature>
<dbReference type="GO" id="GO:0009060">
    <property type="term" value="P:aerobic respiration"/>
    <property type="evidence" value="ECO:0007669"/>
    <property type="project" value="TreeGrafter"/>
</dbReference>
<comment type="catalytic activity">
    <reaction evidence="13">
        <text>a ubiquinone + NADH + 5 H(+)(in) = a ubiquinol + NAD(+) + 4 H(+)(out)</text>
        <dbReference type="Rhea" id="RHEA:29091"/>
        <dbReference type="Rhea" id="RHEA-COMP:9565"/>
        <dbReference type="Rhea" id="RHEA-COMP:9566"/>
        <dbReference type="ChEBI" id="CHEBI:15378"/>
        <dbReference type="ChEBI" id="CHEBI:16389"/>
        <dbReference type="ChEBI" id="CHEBI:17976"/>
        <dbReference type="ChEBI" id="CHEBI:57540"/>
        <dbReference type="ChEBI" id="CHEBI:57945"/>
        <dbReference type="EC" id="7.1.1.2"/>
    </reaction>
</comment>
<evidence type="ECO:0000256" key="10">
    <source>
        <dbReference type="ARBA" id="ARBA00023128"/>
    </source>
</evidence>
<evidence type="ECO:0000256" key="12">
    <source>
        <dbReference type="RuleBase" id="RU000471"/>
    </source>
</evidence>
<dbReference type="AlphaFoldDB" id="A0A9E9BXK2"/>
<dbReference type="GO" id="GO:0003954">
    <property type="term" value="F:NADH dehydrogenase activity"/>
    <property type="evidence" value="ECO:0007669"/>
    <property type="project" value="TreeGrafter"/>
</dbReference>
<keyword evidence="10 13" id="KW-0496">Mitochondrion</keyword>
<dbReference type="InterPro" id="IPR018086">
    <property type="entry name" value="NADH_UbQ_OxRdtase_su1_CS"/>
</dbReference>
<evidence type="ECO:0000256" key="1">
    <source>
        <dbReference type="ARBA" id="ARBA00003257"/>
    </source>
</evidence>
<evidence type="ECO:0000256" key="4">
    <source>
        <dbReference type="ARBA" id="ARBA00021009"/>
    </source>
</evidence>
<dbReference type="Pfam" id="PF00146">
    <property type="entry name" value="NADHdh"/>
    <property type="match status" value="1"/>
</dbReference>
<feature type="transmembrane region" description="Helical" evidence="14">
    <location>
        <begin position="12"/>
        <end position="34"/>
    </location>
</feature>
<feature type="transmembrane region" description="Helical" evidence="14">
    <location>
        <begin position="231"/>
        <end position="252"/>
    </location>
</feature>
<keyword evidence="6 12" id="KW-0812">Transmembrane</keyword>
<keyword evidence="12" id="KW-0520">NAD</keyword>
<keyword evidence="8 14" id="KW-1133">Transmembrane helix</keyword>
<dbReference type="PANTHER" id="PTHR11432">
    <property type="entry name" value="NADH DEHYDROGENASE SUBUNIT 1"/>
    <property type="match status" value="1"/>
</dbReference>
<comment type="similarity">
    <text evidence="3 12">Belongs to the complex I subunit 1 family.</text>
</comment>
<gene>
    <name evidence="15" type="primary">ND1</name>
</gene>
<dbReference type="EMBL" id="OL757402">
    <property type="protein sequence ID" value="WAK83103.1"/>
    <property type="molecule type" value="Genomic_DNA"/>
</dbReference>
<evidence type="ECO:0000256" key="2">
    <source>
        <dbReference type="ARBA" id="ARBA00004448"/>
    </source>
</evidence>
<evidence type="ECO:0000313" key="15">
    <source>
        <dbReference type="EMBL" id="WAK83103.1"/>
    </source>
</evidence>
<feature type="transmembrane region" description="Helical" evidence="14">
    <location>
        <begin position="112"/>
        <end position="132"/>
    </location>
</feature>
<protein>
    <recommendedName>
        <fullName evidence="4 13">NADH-ubiquinone oxidoreductase chain 1</fullName>
        <ecNumber evidence="13">7.1.1.2</ecNumber>
    </recommendedName>
</protein>
<evidence type="ECO:0000256" key="3">
    <source>
        <dbReference type="ARBA" id="ARBA00010535"/>
    </source>
</evidence>
<keyword evidence="7" id="KW-0999">Mitochondrion inner membrane</keyword>
<comment type="subcellular location">
    <subcellularLocation>
        <location evidence="2 12">Mitochondrion inner membrane</location>
        <topology evidence="2 12">Multi-pass membrane protein</topology>
    </subcellularLocation>
</comment>
<evidence type="ECO:0000256" key="14">
    <source>
        <dbReference type="SAM" id="Phobius"/>
    </source>
</evidence>
<dbReference type="GO" id="GO:0005743">
    <property type="term" value="C:mitochondrial inner membrane"/>
    <property type="evidence" value="ECO:0007669"/>
    <property type="project" value="UniProtKB-SubCell"/>
</dbReference>
<evidence type="ECO:0000256" key="8">
    <source>
        <dbReference type="ARBA" id="ARBA00022989"/>
    </source>
</evidence>
<keyword evidence="11 14" id="KW-0472">Membrane</keyword>
<evidence type="ECO:0000256" key="11">
    <source>
        <dbReference type="ARBA" id="ARBA00023136"/>
    </source>
</evidence>
<keyword evidence="5" id="KW-0813">Transport</keyword>
<feature type="transmembrane region" description="Helical" evidence="14">
    <location>
        <begin position="153"/>
        <end position="177"/>
    </location>
</feature>
<feature type="transmembrane region" description="Helical" evidence="14">
    <location>
        <begin position="183"/>
        <end position="202"/>
    </location>
</feature>
<sequence length="320" mass="37422">MFYSMTSFKFLMFLLSYIILILNVLIGVAFLTLFERKILSYVQFRKGPNKLGFMGLMQPFSDGIKLFSKEYLVGYKMNYLIYLISPLFVFMLSLLIWVLFPFMFNLWQIDLGVLMLLSVFGVGAYFIIYSGWASNSLYSLLGALRAIAQSISYEVSLALMLIIFVILSDSFNFVSIMIYQNNFYLGVCMIPIFFMFIISSLAELNRSPFDFVEGESELVSGFNIEYSSGMFAFLFLGEYSMILFFSAAWMFLFIGVMWFSVICYFLVIVNYSLIILIRGTYPRFRYDKLMMLAWKMFLPFILHYLIFILGVKFFMLFMLL</sequence>
<name>A0A9E9BXK2_9HYME</name>
<dbReference type="HAMAP" id="MF_01350">
    <property type="entry name" value="NDH1_NuoH"/>
    <property type="match status" value="1"/>
</dbReference>
<evidence type="ECO:0000256" key="6">
    <source>
        <dbReference type="ARBA" id="ARBA00022692"/>
    </source>
</evidence>
<feature type="transmembrane region" description="Helical" evidence="14">
    <location>
        <begin position="258"/>
        <end position="277"/>
    </location>
</feature>
<evidence type="ECO:0000256" key="13">
    <source>
        <dbReference type="RuleBase" id="RU000473"/>
    </source>
</evidence>
<reference evidence="15" key="1">
    <citation type="submission" date="2021-12" db="EMBL/GenBank/DDBJ databases">
        <authorList>
            <person name="Niu G."/>
            <person name="Wei M."/>
        </authorList>
    </citation>
    <scope>NUCLEOTIDE SEQUENCE</scope>
</reference>
<keyword evidence="9 13" id="KW-0830">Ubiquinone</keyword>
<geneLocation type="mitochondrion" evidence="15"/>
<organism evidence="15">
    <name type="scientific">Janus sp</name>
    <dbReference type="NCBI Taxonomy" id="3003420"/>
    <lineage>
        <taxon>Eukaryota</taxon>
        <taxon>Metazoa</taxon>
        <taxon>Ecdysozoa</taxon>
        <taxon>Arthropoda</taxon>
        <taxon>Hexapoda</taxon>
        <taxon>Insecta</taxon>
        <taxon>Pterygota</taxon>
        <taxon>Neoptera</taxon>
        <taxon>Endopterygota</taxon>
        <taxon>Hymenoptera</taxon>
        <taxon>Cephoidea</taxon>
        <taxon>Cephidae</taxon>
        <taxon>Janus</taxon>
    </lineage>
</organism>
<evidence type="ECO:0000256" key="9">
    <source>
        <dbReference type="ARBA" id="ARBA00023075"/>
    </source>
</evidence>
<dbReference type="PROSITE" id="PS00668">
    <property type="entry name" value="COMPLEX1_ND1_2"/>
    <property type="match status" value="1"/>
</dbReference>
<dbReference type="GO" id="GO:0008137">
    <property type="term" value="F:NADH dehydrogenase (ubiquinone) activity"/>
    <property type="evidence" value="ECO:0007669"/>
    <property type="project" value="UniProtKB-EC"/>
</dbReference>
<dbReference type="PANTHER" id="PTHR11432:SF3">
    <property type="entry name" value="NADH-UBIQUINONE OXIDOREDUCTASE CHAIN 1"/>
    <property type="match status" value="1"/>
</dbReference>
<feature type="transmembrane region" description="Helical" evidence="14">
    <location>
        <begin position="297"/>
        <end position="319"/>
    </location>
</feature>
<evidence type="ECO:0000256" key="5">
    <source>
        <dbReference type="ARBA" id="ARBA00022448"/>
    </source>
</evidence>
<accession>A0A9E9BXK2</accession>
<dbReference type="EC" id="7.1.1.2" evidence="13"/>
<dbReference type="InterPro" id="IPR001694">
    <property type="entry name" value="NADH_UbQ_OxRdtase_su1/FPO"/>
</dbReference>